<name>A0A7G9Y1G4_9EURY</name>
<proteinExistence type="predicted"/>
<protein>
    <submittedName>
        <fullName evidence="1">Uncharacterized protein</fullName>
    </submittedName>
</protein>
<sequence length="75" mass="8581">MCMAECDCERVSSVIRNVAIDLEHHLDHLLHLLLVRPTRPGDRLLNLIWRVLEDIEVILGCCEQDDSACMAHLDC</sequence>
<organism evidence="1">
    <name type="scientific">Candidatus Methanogaster sp. ANME-2c ERB4</name>
    <dbReference type="NCBI Taxonomy" id="2759911"/>
    <lineage>
        <taxon>Archaea</taxon>
        <taxon>Methanobacteriati</taxon>
        <taxon>Methanobacteriota</taxon>
        <taxon>Stenosarchaea group</taxon>
        <taxon>Methanomicrobia</taxon>
        <taxon>Methanosarcinales</taxon>
        <taxon>ANME-2 cluster</taxon>
        <taxon>Candidatus Methanogasteraceae</taxon>
        <taxon>Candidatus Methanogaster</taxon>
    </lineage>
</organism>
<accession>A0A7G9Y1G4</accession>
<dbReference type="AlphaFoldDB" id="A0A7G9Y1G4"/>
<gene>
    <name evidence="1" type="ORF">BDEPBIDA_00002</name>
</gene>
<dbReference type="EMBL" id="MT630677">
    <property type="protein sequence ID" value="QNO41848.1"/>
    <property type="molecule type" value="Genomic_DNA"/>
</dbReference>
<reference evidence="1" key="1">
    <citation type="submission" date="2020-06" db="EMBL/GenBank/DDBJ databases">
        <title>Unique genomic features of the anaerobic methanotrophic archaea.</title>
        <authorList>
            <person name="Chadwick G.L."/>
            <person name="Skennerton C.T."/>
            <person name="Laso-Perez R."/>
            <person name="Leu A.O."/>
            <person name="Speth D.R."/>
            <person name="Yu H."/>
            <person name="Morgan-Lang C."/>
            <person name="Hatzenpichler R."/>
            <person name="Goudeau D."/>
            <person name="Malmstrom R."/>
            <person name="Brazelton W.J."/>
            <person name="Woyke T."/>
            <person name="Hallam S.J."/>
            <person name="Tyson G.W."/>
            <person name="Wegener G."/>
            <person name="Boetius A."/>
            <person name="Orphan V."/>
        </authorList>
    </citation>
    <scope>NUCLEOTIDE SEQUENCE</scope>
</reference>
<evidence type="ECO:0000313" key="1">
    <source>
        <dbReference type="EMBL" id="QNO41848.1"/>
    </source>
</evidence>